<accession>A0A3B1DKF6</accession>
<proteinExistence type="predicted"/>
<organism evidence="1">
    <name type="scientific">hydrothermal vent metagenome</name>
    <dbReference type="NCBI Taxonomy" id="652676"/>
    <lineage>
        <taxon>unclassified sequences</taxon>
        <taxon>metagenomes</taxon>
        <taxon>ecological metagenomes</taxon>
    </lineage>
</organism>
<reference evidence="1" key="1">
    <citation type="submission" date="2018-06" db="EMBL/GenBank/DDBJ databases">
        <authorList>
            <person name="Zhirakovskaya E."/>
        </authorList>
    </citation>
    <scope>NUCLEOTIDE SEQUENCE</scope>
</reference>
<dbReference type="EMBL" id="UOGF01000047">
    <property type="protein sequence ID" value="VAX29127.1"/>
    <property type="molecule type" value="Genomic_DNA"/>
</dbReference>
<sequence>MFLMALLLLLLTGCGQVEPGEEATLGELDHEVFKTNIQAVLDNRGCSNGACHIRDKNDPFAGGPGGNLRLYECTVAPCTAEQLQANHDSAAGMANLVNPSGSLLLKKPLALSISGVQHLGGDIFLSAADADYLTLFSWIQSPL</sequence>
<gene>
    <name evidence="1" type="ORF">MNBD_NITROSPIRAE01-229</name>
</gene>
<evidence type="ECO:0000313" key="1">
    <source>
        <dbReference type="EMBL" id="VAX29127.1"/>
    </source>
</evidence>
<dbReference type="AlphaFoldDB" id="A0A3B1DKF6"/>
<name>A0A3B1DKF6_9ZZZZ</name>
<protein>
    <submittedName>
        <fullName evidence="1">Uncharacterized protein</fullName>
    </submittedName>
</protein>